<reference evidence="2 3" key="1">
    <citation type="submission" date="2016-10" db="EMBL/GenBank/DDBJ databases">
        <authorList>
            <person name="de Groot N.N."/>
        </authorList>
    </citation>
    <scope>NUCLEOTIDE SEQUENCE [LARGE SCALE GENOMIC DNA]</scope>
    <source>
        <strain evidence="2 3">ATCC 43154</strain>
    </source>
</reference>
<dbReference type="RefSeq" id="WP_093387180.1">
    <property type="nucleotide sequence ID" value="NZ_FOTW01000009.1"/>
</dbReference>
<keyword evidence="1" id="KW-0732">Signal</keyword>
<feature type="signal peptide" evidence="1">
    <location>
        <begin position="1"/>
        <end position="21"/>
    </location>
</feature>
<keyword evidence="3" id="KW-1185">Reference proteome</keyword>
<gene>
    <name evidence="2" type="ORF">SAMN02982985_02072</name>
</gene>
<proteinExistence type="predicted"/>
<sequence>MKMKLALFMFAIGLGSSFAYAAETNGFSCESYCYSDYRYCMSVNTMEFCEPRKTACLQRCGIQEP</sequence>
<dbReference type="EMBL" id="FOTW01000009">
    <property type="protein sequence ID" value="SFL92629.1"/>
    <property type="molecule type" value="Genomic_DNA"/>
</dbReference>
<name>A0A1I4LNU8_9BURK</name>
<feature type="chain" id="PRO_5011687724" evidence="1">
    <location>
        <begin position="22"/>
        <end position="65"/>
    </location>
</feature>
<accession>A0A1I4LNU8</accession>
<organism evidence="2 3">
    <name type="scientific">Rugamonas rubra</name>
    <dbReference type="NCBI Taxonomy" id="758825"/>
    <lineage>
        <taxon>Bacteria</taxon>
        <taxon>Pseudomonadati</taxon>
        <taxon>Pseudomonadota</taxon>
        <taxon>Betaproteobacteria</taxon>
        <taxon>Burkholderiales</taxon>
        <taxon>Oxalobacteraceae</taxon>
        <taxon>Telluria group</taxon>
        <taxon>Rugamonas</taxon>
    </lineage>
</organism>
<evidence type="ECO:0000256" key="1">
    <source>
        <dbReference type="SAM" id="SignalP"/>
    </source>
</evidence>
<evidence type="ECO:0000313" key="3">
    <source>
        <dbReference type="Proteomes" id="UP000199470"/>
    </source>
</evidence>
<dbReference type="AlphaFoldDB" id="A0A1I4LNU8"/>
<evidence type="ECO:0000313" key="2">
    <source>
        <dbReference type="EMBL" id="SFL92629.1"/>
    </source>
</evidence>
<dbReference type="Proteomes" id="UP000199470">
    <property type="component" value="Unassembled WGS sequence"/>
</dbReference>
<protein>
    <submittedName>
        <fullName evidence="2">Uncharacterized protein</fullName>
    </submittedName>
</protein>